<dbReference type="CDD" id="cd02440">
    <property type="entry name" value="AdoMet_MTases"/>
    <property type="match status" value="1"/>
</dbReference>
<dbReference type="EC" id="2.1.1.220" evidence="2"/>
<evidence type="ECO:0000256" key="4">
    <source>
        <dbReference type="ARBA" id="ARBA00022603"/>
    </source>
</evidence>
<dbReference type="HOGENOM" id="CLU_025402_4_0_1"/>
<keyword evidence="4" id="KW-0489">Methyltransferase</keyword>
<evidence type="ECO:0000313" key="13">
    <source>
        <dbReference type="Proteomes" id="UP000054279"/>
    </source>
</evidence>
<evidence type="ECO:0000256" key="2">
    <source>
        <dbReference type="ARBA" id="ARBA00012796"/>
    </source>
</evidence>
<dbReference type="FunFam" id="3.40.50.150:FF:000247">
    <property type="entry name" value="tRNA (adenine(58)-N(1))-methyltransferase catalytic subunit TRM61"/>
    <property type="match status" value="1"/>
</dbReference>
<dbReference type="AlphaFoldDB" id="A0A0C9TBZ8"/>
<keyword evidence="5" id="KW-0808">Transferase</keyword>
<proteinExistence type="predicted"/>
<dbReference type="GO" id="GO:0031515">
    <property type="term" value="C:tRNA (m1A) methyltransferase complex"/>
    <property type="evidence" value="ECO:0007669"/>
    <property type="project" value="InterPro"/>
</dbReference>
<evidence type="ECO:0000256" key="8">
    <source>
        <dbReference type="ARBA" id="ARBA00023242"/>
    </source>
</evidence>
<gene>
    <name evidence="12" type="ORF">M422DRAFT_216196</name>
</gene>
<feature type="compositionally biased region" description="Basic and acidic residues" evidence="10">
    <location>
        <begin position="252"/>
        <end position="287"/>
    </location>
</feature>
<dbReference type="PANTHER" id="PTHR12133">
    <property type="entry name" value="TRNA (ADENINE(58)-N(1))-METHYLTRANSFERASE"/>
    <property type="match status" value="1"/>
</dbReference>
<evidence type="ECO:0000313" key="12">
    <source>
        <dbReference type="EMBL" id="KIJ26688.1"/>
    </source>
</evidence>
<evidence type="ECO:0000256" key="1">
    <source>
        <dbReference type="ARBA" id="ARBA00004123"/>
    </source>
</evidence>
<dbReference type="GO" id="GO:0005634">
    <property type="term" value="C:nucleus"/>
    <property type="evidence" value="ECO:0007669"/>
    <property type="project" value="UniProtKB-SubCell"/>
</dbReference>
<keyword evidence="13" id="KW-1185">Reference proteome</keyword>
<dbReference type="Gene3D" id="3.40.50.150">
    <property type="entry name" value="Vaccinia Virus protein VP39"/>
    <property type="match status" value="1"/>
</dbReference>
<comment type="subcellular location">
    <subcellularLocation>
        <location evidence="1">Nucleus</location>
    </subcellularLocation>
</comment>
<evidence type="ECO:0000256" key="7">
    <source>
        <dbReference type="ARBA" id="ARBA00022694"/>
    </source>
</evidence>
<dbReference type="GO" id="GO:0030488">
    <property type="term" value="P:tRNA methylation"/>
    <property type="evidence" value="ECO:0007669"/>
    <property type="project" value="InterPro"/>
</dbReference>
<dbReference type="EMBL" id="KN837361">
    <property type="protein sequence ID" value="KIJ26688.1"/>
    <property type="molecule type" value="Genomic_DNA"/>
</dbReference>
<keyword evidence="7" id="KW-0819">tRNA processing</keyword>
<protein>
    <recommendedName>
        <fullName evidence="3">tRNA (adenine(58)-N(1))-methyltransferase catalytic subunit TRM61</fullName>
        <ecNumber evidence="2">2.1.1.220</ecNumber>
    </recommendedName>
    <alternativeName>
        <fullName evidence="9">tRNA(m1A58)-methyltransferase subunit TRM61</fullName>
    </alternativeName>
</protein>
<dbReference type="Gene3D" id="3.10.330.20">
    <property type="match status" value="1"/>
</dbReference>
<keyword evidence="8" id="KW-0539">Nucleus</keyword>
<evidence type="ECO:0000256" key="3">
    <source>
        <dbReference type="ARBA" id="ARBA00015963"/>
    </source>
</evidence>
<feature type="region of interest" description="Disordered" evidence="10">
    <location>
        <begin position="252"/>
        <end position="354"/>
    </location>
</feature>
<sequence length="464" mass="51083">MWSRAKNIAPGDTVVLWLTRDNLHIITVTPGQEYTGRFGTYHHADLLGVPYGSKVPARNGKGFLHVLRPTPELWTMALPHRTQILYLADISFIMSRLAIRPGSHVLEAGTGSGSMSHSLARTIGPFGRLYTFEFHAQRALKAQEEFLQHGLAERIILKHQNVCKDGFGLSNAVDAIFLDLPMPWEAIKSAKEASRKDRTVRICCFSPCIEQVLRTVSVLNQEGFTDIAMYETLIRPHDVFVQQPTESLKEARERLQAAEQAKEDRRQRQIEQSKVRKAVEHAAKEGGAEGESSQMIGIETADGAKRKRDPEGEEPTVAALPPPKKPAHMPKQRQKQEAKSSPQPEKGVVSQPIKEVRGHTSYLTFAVLLPSNLHNPSATSTTNPTSNGSNQYNAAQIQALDSLPDNINVIPEPEQEQEDYEMGGEDGGVVVPGVALGEPVVGELRIGTAEEDVVSIDPVPPYLA</sequence>
<evidence type="ECO:0000256" key="10">
    <source>
        <dbReference type="SAM" id="MobiDB-lite"/>
    </source>
</evidence>
<keyword evidence="6" id="KW-0949">S-adenosyl-L-methionine</keyword>
<dbReference type="PANTHER" id="PTHR12133:SF2">
    <property type="entry name" value="TRNA (ADENINE(58)-N(1))-METHYLTRANSFERASE CATALYTIC SUBUNIT TRMT61A"/>
    <property type="match status" value="1"/>
</dbReference>
<dbReference type="Proteomes" id="UP000054279">
    <property type="component" value="Unassembled WGS sequence"/>
</dbReference>
<reference evidence="12 13" key="1">
    <citation type="submission" date="2014-06" db="EMBL/GenBank/DDBJ databases">
        <title>Evolutionary Origins and Diversification of the Mycorrhizal Mutualists.</title>
        <authorList>
            <consortium name="DOE Joint Genome Institute"/>
            <consortium name="Mycorrhizal Genomics Consortium"/>
            <person name="Kohler A."/>
            <person name="Kuo A."/>
            <person name="Nagy L.G."/>
            <person name="Floudas D."/>
            <person name="Copeland A."/>
            <person name="Barry K.W."/>
            <person name="Cichocki N."/>
            <person name="Veneault-Fourrey C."/>
            <person name="LaButti K."/>
            <person name="Lindquist E.A."/>
            <person name="Lipzen A."/>
            <person name="Lundell T."/>
            <person name="Morin E."/>
            <person name="Murat C."/>
            <person name="Riley R."/>
            <person name="Ohm R."/>
            <person name="Sun H."/>
            <person name="Tunlid A."/>
            <person name="Henrissat B."/>
            <person name="Grigoriev I.V."/>
            <person name="Hibbett D.S."/>
            <person name="Martin F."/>
        </authorList>
    </citation>
    <scope>NUCLEOTIDE SEQUENCE [LARGE SCALE GENOMIC DNA]</scope>
    <source>
        <strain evidence="12 13">SS14</strain>
    </source>
</reference>
<evidence type="ECO:0000256" key="9">
    <source>
        <dbReference type="ARBA" id="ARBA00033309"/>
    </source>
</evidence>
<organism evidence="12 13">
    <name type="scientific">Sphaerobolus stellatus (strain SS14)</name>
    <dbReference type="NCBI Taxonomy" id="990650"/>
    <lineage>
        <taxon>Eukaryota</taxon>
        <taxon>Fungi</taxon>
        <taxon>Dikarya</taxon>
        <taxon>Basidiomycota</taxon>
        <taxon>Agaricomycotina</taxon>
        <taxon>Agaricomycetes</taxon>
        <taxon>Phallomycetidae</taxon>
        <taxon>Geastrales</taxon>
        <taxon>Sphaerobolaceae</taxon>
        <taxon>Sphaerobolus</taxon>
    </lineage>
</organism>
<name>A0A0C9TBZ8_SPHS4</name>
<accession>A0A0C9TBZ8</accession>
<dbReference type="PROSITE" id="PS51620">
    <property type="entry name" value="SAM_TRM61"/>
    <property type="match status" value="1"/>
</dbReference>
<feature type="domain" description="tRNA (adenine(58)-N(1))-methyltransferase catalytic subunit TRM61 C-terminal" evidence="11">
    <location>
        <begin position="62"/>
        <end position="367"/>
    </location>
</feature>
<evidence type="ECO:0000259" key="11">
    <source>
        <dbReference type="Pfam" id="PF08704"/>
    </source>
</evidence>
<dbReference type="InterPro" id="IPR029063">
    <property type="entry name" value="SAM-dependent_MTases_sf"/>
</dbReference>
<dbReference type="GO" id="GO:0160107">
    <property type="term" value="F:tRNA (adenine(58)-N1)-methyltransferase activity"/>
    <property type="evidence" value="ECO:0007669"/>
    <property type="project" value="UniProtKB-EC"/>
</dbReference>
<dbReference type="InterPro" id="IPR014816">
    <property type="entry name" value="tRNA_MeTrfase_Gcd14"/>
</dbReference>
<dbReference type="Pfam" id="PF08704">
    <property type="entry name" value="GCD14"/>
    <property type="match status" value="1"/>
</dbReference>
<dbReference type="OrthoDB" id="1925287at2759"/>
<dbReference type="InterPro" id="IPR049470">
    <property type="entry name" value="TRM61_C"/>
</dbReference>
<dbReference type="SUPFAM" id="SSF53335">
    <property type="entry name" value="S-adenosyl-L-methionine-dependent methyltransferases"/>
    <property type="match status" value="1"/>
</dbReference>
<evidence type="ECO:0000256" key="5">
    <source>
        <dbReference type="ARBA" id="ARBA00022679"/>
    </source>
</evidence>
<evidence type="ECO:0000256" key="6">
    <source>
        <dbReference type="ARBA" id="ARBA00022691"/>
    </source>
</evidence>